<dbReference type="InterPro" id="IPR008792">
    <property type="entry name" value="PQQD"/>
</dbReference>
<accession>A0A0F3IWG9</accession>
<dbReference type="EMBL" id="LAJY01000184">
    <property type="protein sequence ID" value="KJV09954.1"/>
    <property type="molecule type" value="Genomic_DNA"/>
</dbReference>
<keyword evidence="2" id="KW-1185">Reference proteome</keyword>
<name>A0A0F3IWG9_9PROT</name>
<reference evidence="1 2" key="1">
    <citation type="submission" date="2015-03" db="EMBL/GenBank/DDBJ databases">
        <title>Draft genome sequence of Elstera litoralis.</title>
        <authorList>
            <person name="Rahalkar M.C."/>
            <person name="Dhakephalkar P.K."/>
            <person name="Pore S.D."/>
            <person name="Arora P."/>
            <person name="Kapse N.G."/>
            <person name="Pandit P.S."/>
        </authorList>
    </citation>
    <scope>NUCLEOTIDE SEQUENCE [LARGE SCALE GENOMIC DNA]</scope>
    <source>
        <strain evidence="1 2">Dia-1</strain>
    </source>
</reference>
<organism evidence="1 2">
    <name type="scientific">Elstera litoralis</name>
    <dbReference type="NCBI Taxonomy" id="552518"/>
    <lineage>
        <taxon>Bacteria</taxon>
        <taxon>Pseudomonadati</taxon>
        <taxon>Pseudomonadota</taxon>
        <taxon>Alphaproteobacteria</taxon>
        <taxon>Rhodospirillales</taxon>
        <taxon>Rhodospirillaceae</taxon>
        <taxon>Elstera</taxon>
    </lineage>
</organism>
<dbReference type="AlphaFoldDB" id="A0A0F3IWG9"/>
<dbReference type="Proteomes" id="UP000033774">
    <property type="component" value="Unassembled WGS sequence"/>
</dbReference>
<gene>
    <name evidence="1" type="ORF">VZ95_08180</name>
</gene>
<evidence type="ECO:0008006" key="3">
    <source>
        <dbReference type="Google" id="ProtNLM"/>
    </source>
</evidence>
<dbReference type="OrthoDB" id="8453955at2"/>
<dbReference type="InterPro" id="IPR041881">
    <property type="entry name" value="PqqD_sf"/>
</dbReference>
<evidence type="ECO:0000313" key="1">
    <source>
        <dbReference type="EMBL" id="KJV09954.1"/>
    </source>
</evidence>
<dbReference type="RefSeq" id="WP_045775412.1">
    <property type="nucleotide sequence ID" value="NZ_LAJY01000184.1"/>
</dbReference>
<dbReference type="Pfam" id="PF05402">
    <property type="entry name" value="PqqD"/>
    <property type="match status" value="1"/>
</dbReference>
<protein>
    <recommendedName>
        <fullName evidence="3">PqqD family protein</fullName>
    </recommendedName>
</protein>
<dbReference type="Gene3D" id="1.10.10.1150">
    <property type="entry name" value="Coenzyme PQQ synthesis protein D (PqqD)"/>
    <property type="match status" value="1"/>
</dbReference>
<evidence type="ECO:0000313" key="2">
    <source>
        <dbReference type="Proteomes" id="UP000033774"/>
    </source>
</evidence>
<comment type="caution">
    <text evidence="1">The sequence shown here is derived from an EMBL/GenBank/DDBJ whole genome shotgun (WGS) entry which is preliminary data.</text>
</comment>
<sequence length="95" mass="10666">MVALETIVVRNDAILDANVGDETVLMSVENGHYYALTATSRAIWERLKEPVCVRDLCADLASTYQTPLETVEADTLEFLSYLEAQKMIERRAAQD</sequence>
<proteinExistence type="predicted"/>